<evidence type="ECO:0000313" key="1">
    <source>
        <dbReference type="EMBL" id="DAD46347.1"/>
    </source>
</evidence>
<dbReference type="EMBL" id="DUZY01000007">
    <property type="protein sequence ID" value="DAD46347.1"/>
    <property type="molecule type" value="Genomic_DNA"/>
</dbReference>
<name>A0A822ZN76_NELNU</name>
<accession>A0A822ZN76</accession>
<sequence>MVGEREIRRICREERRFSFFQAKRREMEQESLVRRISEKRGKVAEDLTKHLELVV</sequence>
<reference evidence="1 2" key="1">
    <citation type="journal article" date="2020" name="Mol. Biol. Evol.">
        <title>Distinct Expression and Methylation Patterns for Genes with Different Fates following a Single Whole-Genome Duplication in Flowering Plants.</title>
        <authorList>
            <person name="Shi T."/>
            <person name="Rahmani R.S."/>
            <person name="Gugger P.F."/>
            <person name="Wang M."/>
            <person name="Li H."/>
            <person name="Zhang Y."/>
            <person name="Li Z."/>
            <person name="Wang Q."/>
            <person name="Van de Peer Y."/>
            <person name="Marchal K."/>
            <person name="Chen J."/>
        </authorList>
    </citation>
    <scope>NUCLEOTIDE SEQUENCE [LARGE SCALE GENOMIC DNA]</scope>
    <source>
        <tissue evidence="1">Leaf</tissue>
    </source>
</reference>
<dbReference type="Proteomes" id="UP000607653">
    <property type="component" value="Unassembled WGS sequence"/>
</dbReference>
<gene>
    <name evidence="1" type="ORF">HUJ06_004577</name>
</gene>
<organism evidence="1 2">
    <name type="scientific">Nelumbo nucifera</name>
    <name type="common">Sacred lotus</name>
    <dbReference type="NCBI Taxonomy" id="4432"/>
    <lineage>
        <taxon>Eukaryota</taxon>
        <taxon>Viridiplantae</taxon>
        <taxon>Streptophyta</taxon>
        <taxon>Embryophyta</taxon>
        <taxon>Tracheophyta</taxon>
        <taxon>Spermatophyta</taxon>
        <taxon>Magnoliopsida</taxon>
        <taxon>Proteales</taxon>
        <taxon>Nelumbonaceae</taxon>
        <taxon>Nelumbo</taxon>
    </lineage>
</organism>
<protein>
    <submittedName>
        <fullName evidence="1">Uncharacterized protein</fullName>
    </submittedName>
</protein>
<evidence type="ECO:0000313" key="2">
    <source>
        <dbReference type="Proteomes" id="UP000607653"/>
    </source>
</evidence>
<comment type="caution">
    <text evidence="1">The sequence shown here is derived from an EMBL/GenBank/DDBJ whole genome shotgun (WGS) entry which is preliminary data.</text>
</comment>
<dbReference type="AlphaFoldDB" id="A0A822ZN76"/>
<keyword evidence="2" id="KW-1185">Reference proteome</keyword>
<proteinExistence type="predicted"/>